<evidence type="ECO:0000259" key="1">
    <source>
        <dbReference type="Pfam" id="PF13400"/>
    </source>
</evidence>
<dbReference type="InterPro" id="IPR028087">
    <property type="entry name" value="Tad_N"/>
</dbReference>
<proteinExistence type="predicted"/>
<dbReference type="EMBL" id="JACIJR010000004">
    <property type="protein sequence ID" value="MBB5729440.1"/>
    <property type="molecule type" value="Genomic_DNA"/>
</dbReference>
<protein>
    <submittedName>
        <fullName evidence="2">Flp pilus assembly protein TadG</fullName>
    </submittedName>
</protein>
<accession>A0A7W9F3E7</accession>
<dbReference type="AlphaFoldDB" id="A0A7W9F3E7"/>
<evidence type="ECO:0000313" key="2">
    <source>
        <dbReference type="EMBL" id="MBB5729440.1"/>
    </source>
</evidence>
<dbReference type="Gene3D" id="3.40.50.410">
    <property type="entry name" value="von Willebrand factor, type A domain"/>
    <property type="match status" value="2"/>
</dbReference>
<dbReference type="SUPFAM" id="SSF53300">
    <property type="entry name" value="vWA-like"/>
    <property type="match status" value="1"/>
</dbReference>
<dbReference type="RefSeq" id="WP_157175580.1">
    <property type="nucleotide sequence ID" value="NZ_JACIJR010000004.1"/>
</dbReference>
<evidence type="ECO:0000313" key="3">
    <source>
        <dbReference type="Proteomes" id="UP000546701"/>
    </source>
</evidence>
<reference evidence="2 3" key="1">
    <citation type="submission" date="2020-08" db="EMBL/GenBank/DDBJ databases">
        <title>Genomic Encyclopedia of Type Strains, Phase IV (KMG-IV): sequencing the most valuable type-strain genomes for metagenomic binning, comparative biology and taxonomic classification.</title>
        <authorList>
            <person name="Goeker M."/>
        </authorList>
    </citation>
    <scope>NUCLEOTIDE SEQUENCE [LARGE SCALE GENOMIC DNA]</scope>
    <source>
        <strain evidence="2 3">DSM 103336</strain>
    </source>
</reference>
<organism evidence="2 3">
    <name type="scientific">Sphingomonas prati</name>
    <dbReference type="NCBI Taxonomy" id="1843237"/>
    <lineage>
        <taxon>Bacteria</taxon>
        <taxon>Pseudomonadati</taxon>
        <taxon>Pseudomonadota</taxon>
        <taxon>Alphaproteobacteria</taxon>
        <taxon>Sphingomonadales</taxon>
        <taxon>Sphingomonadaceae</taxon>
        <taxon>Sphingomonas</taxon>
    </lineage>
</organism>
<feature type="domain" description="Putative Flp pilus-assembly TadG-like N-terminal" evidence="1">
    <location>
        <begin position="2"/>
        <end position="41"/>
    </location>
</feature>
<name>A0A7W9F3E7_9SPHN</name>
<comment type="caution">
    <text evidence="2">The sequence shown here is derived from an EMBL/GenBank/DDBJ whole genome shotgun (WGS) entry which is preliminary data.</text>
</comment>
<sequence>MIMAAAMIPLAAVVGSGMDLARTYLVQSRLQQACDAGVLAGRRAMTGKVLSSADKEQAENFFNFNFPSDMFQDVVRTFVPTDGTAGAVVGTATATVPMTLMGLIFKQPAIDLDVSCESRLDIANTDVMFVLDVTGSMACTASDSNSTCNSYVSSVGYKKSGAYWLAKEKSGSRIAALRTAVGLFYDALASSAGQNTRLRFGFVPYSTTVNVGDLIPAAHMAKTWNYQSRYILEWYGIASPVRRTTSNCRGLAQARTPSTGFDVNGRAQSVIAETNKIGECYTTTTTFRRNRATDAPNINWRYEQVPYDLSNLTGTGTVNNADPNYPKLVWGKCIEEAATSSSSSFSRSKNPDLDIDLVPDQAATFWHPYIPELIYNRNSLNGESVTNDAASGSDYKQKSFADIDGASCPKASQKLTEMTKADITAYTSAAKGFVPHGGTYHDVGMIWGGRLLSPDGLFKADNASPNGQEINRNIVFITDGDMLPLNEYYGAYGLEKLDRRVMGTSGNGDAAMKTRHNARFLNVCNAIKDKQITIWVVAYAQAMTTELSNCATDASHAISAPTDAVLKTRLADIGTRIAALRLSK</sequence>
<keyword evidence="3" id="KW-1185">Reference proteome</keyword>
<dbReference type="OrthoDB" id="7522752at2"/>
<dbReference type="Proteomes" id="UP000546701">
    <property type="component" value="Unassembled WGS sequence"/>
</dbReference>
<dbReference type="InterPro" id="IPR036465">
    <property type="entry name" value="vWFA_dom_sf"/>
</dbReference>
<dbReference type="Pfam" id="PF13400">
    <property type="entry name" value="Tad"/>
    <property type="match status" value="1"/>
</dbReference>
<gene>
    <name evidence="2" type="ORF">FHS99_001925</name>
</gene>